<keyword evidence="2" id="KW-0472">Membrane</keyword>
<keyword evidence="5" id="KW-1185">Reference proteome</keyword>
<sequence>MAGKRKFSTFSLSFLDIMSCGFGAVVLVFLIIKHDVNTQVEEQNLELQAEVNLLDEEVTEGQAQLVKIKNTLSLLDQELVEASGLARRINDEIDAIANKIALLDQESDDQQIIKMKEQLRTLMLEKKKLEDEQAQGNDARRFIGQGERQYLTGLKLGGARTLILLDASASMLDSQIVNIIRRKNMSDDSKKQSKKWQRAIRAVEWLVAKFPLSSQFQLYVFNTQTRALLADTAHEWLAIADEETLNSSINALHELVPTGGTSLENAFRAISFLDPLPDNIVLITDGLPTQGLKAPKGHTISGQEREELFNQAVETLPEGIPVNVLLWPMEGDPMAASAFWKLAQHSLGSFMSPSKDWP</sequence>
<dbReference type="AlphaFoldDB" id="A0AAE9YZF6"/>
<accession>A0AAE9YZF6</accession>
<dbReference type="CDD" id="cd00198">
    <property type="entry name" value="vWFA"/>
    <property type="match status" value="1"/>
</dbReference>
<name>A0AAE9YZF6_9GAMM</name>
<keyword evidence="1" id="KW-0175">Coiled coil</keyword>
<evidence type="ECO:0000313" key="4">
    <source>
        <dbReference type="EMBL" id="WDE04016.1"/>
    </source>
</evidence>
<dbReference type="Proteomes" id="UP000032352">
    <property type="component" value="Chromosome"/>
</dbReference>
<evidence type="ECO:0000313" key="5">
    <source>
        <dbReference type="Proteomes" id="UP000032352"/>
    </source>
</evidence>
<dbReference type="Pfam" id="PF13519">
    <property type="entry name" value="VWA_2"/>
    <property type="match status" value="1"/>
</dbReference>
<reference evidence="4 5" key="1">
    <citation type="journal article" date="2015" name="Genome Announc.">
        <title>Draft Genome Sequences of Marine Isolates of Thalassomonas viridans and Thalassomonas actiniarum.</title>
        <authorList>
            <person name="Olonade I."/>
            <person name="van Zyl L.J."/>
            <person name="Trindade M."/>
        </authorList>
    </citation>
    <scope>NUCLEOTIDE SEQUENCE [LARGE SCALE GENOMIC DNA]</scope>
    <source>
        <strain evidence="4 5">XOM25</strain>
    </source>
</reference>
<dbReference type="InterPro" id="IPR036465">
    <property type="entry name" value="vWFA_dom_sf"/>
</dbReference>
<feature type="domain" description="VWFA" evidence="3">
    <location>
        <begin position="161"/>
        <end position="286"/>
    </location>
</feature>
<feature type="transmembrane region" description="Helical" evidence="2">
    <location>
        <begin position="12"/>
        <end position="32"/>
    </location>
</feature>
<dbReference type="KEGG" id="tvd:SG34_022025"/>
<dbReference type="RefSeq" id="WP_274038383.1">
    <property type="nucleotide sequence ID" value="NZ_CP059733.1"/>
</dbReference>
<feature type="coiled-coil region" evidence="1">
    <location>
        <begin position="37"/>
        <end position="135"/>
    </location>
</feature>
<evidence type="ECO:0000259" key="3">
    <source>
        <dbReference type="Pfam" id="PF13519"/>
    </source>
</evidence>
<dbReference type="SUPFAM" id="SSF53300">
    <property type="entry name" value="vWA-like"/>
    <property type="match status" value="1"/>
</dbReference>
<dbReference type="InterPro" id="IPR002035">
    <property type="entry name" value="VWF_A"/>
</dbReference>
<keyword evidence="2" id="KW-0812">Transmembrane</keyword>
<dbReference type="EMBL" id="CP059733">
    <property type="protein sequence ID" value="WDE04016.1"/>
    <property type="molecule type" value="Genomic_DNA"/>
</dbReference>
<organism evidence="4 5">
    <name type="scientific">Thalassomonas viridans</name>
    <dbReference type="NCBI Taxonomy" id="137584"/>
    <lineage>
        <taxon>Bacteria</taxon>
        <taxon>Pseudomonadati</taxon>
        <taxon>Pseudomonadota</taxon>
        <taxon>Gammaproteobacteria</taxon>
        <taxon>Alteromonadales</taxon>
        <taxon>Colwelliaceae</taxon>
        <taxon>Thalassomonas</taxon>
    </lineage>
</organism>
<gene>
    <name evidence="4" type="ORF">SG34_022025</name>
</gene>
<keyword evidence="2" id="KW-1133">Transmembrane helix</keyword>
<dbReference type="Gene3D" id="3.40.50.410">
    <property type="entry name" value="von Willebrand factor, type A domain"/>
    <property type="match status" value="1"/>
</dbReference>
<evidence type="ECO:0000256" key="1">
    <source>
        <dbReference type="SAM" id="Coils"/>
    </source>
</evidence>
<protein>
    <submittedName>
        <fullName evidence="4">VWA domain-containing protein</fullName>
    </submittedName>
</protein>
<evidence type="ECO:0000256" key="2">
    <source>
        <dbReference type="SAM" id="Phobius"/>
    </source>
</evidence>
<proteinExistence type="predicted"/>
<reference evidence="4 5" key="2">
    <citation type="journal article" date="2022" name="Mar. Drugs">
        <title>Bioassay-Guided Fractionation Leads to the Detection of Cholic Acid Generated by the Rare Thalassomonas sp.</title>
        <authorList>
            <person name="Pheiffer F."/>
            <person name="Schneider Y.K."/>
            <person name="Hansen E.H."/>
            <person name="Andersen J.H."/>
            <person name="Isaksson J."/>
            <person name="Busche T."/>
            <person name="R C."/>
            <person name="Kalinowski J."/>
            <person name="Zyl L.V."/>
            <person name="Trindade M."/>
        </authorList>
    </citation>
    <scope>NUCLEOTIDE SEQUENCE [LARGE SCALE GENOMIC DNA]</scope>
    <source>
        <strain evidence="4 5">XOM25</strain>
    </source>
</reference>